<proteinExistence type="predicted"/>
<feature type="compositionally biased region" description="Polar residues" evidence="1">
    <location>
        <begin position="308"/>
        <end position="327"/>
    </location>
</feature>
<feature type="compositionally biased region" description="Polar residues" evidence="1">
    <location>
        <begin position="187"/>
        <end position="224"/>
    </location>
</feature>
<gene>
    <name evidence="2" type="ORF">B9Z65_6236</name>
</gene>
<evidence type="ECO:0000313" key="2">
    <source>
        <dbReference type="EMBL" id="PSK56612.1"/>
    </source>
</evidence>
<feature type="compositionally biased region" description="Polar residues" evidence="1">
    <location>
        <begin position="255"/>
        <end position="270"/>
    </location>
</feature>
<dbReference type="InterPro" id="IPR028322">
    <property type="entry name" value="PNRC-like_rgn"/>
</dbReference>
<feature type="compositionally biased region" description="Low complexity" evidence="1">
    <location>
        <begin position="67"/>
        <end position="78"/>
    </location>
</feature>
<name>A0A2P8A820_9PEZI</name>
<evidence type="ECO:0000313" key="3">
    <source>
        <dbReference type="Proteomes" id="UP000243723"/>
    </source>
</evidence>
<feature type="compositionally biased region" description="Polar residues" evidence="1">
    <location>
        <begin position="131"/>
        <end position="142"/>
    </location>
</feature>
<dbReference type="GO" id="GO:0016071">
    <property type="term" value="P:mRNA metabolic process"/>
    <property type="evidence" value="ECO:0007669"/>
    <property type="project" value="UniProtKB-ARBA"/>
</dbReference>
<evidence type="ECO:0000256" key="1">
    <source>
        <dbReference type="SAM" id="MobiDB-lite"/>
    </source>
</evidence>
<dbReference type="AlphaFoldDB" id="A0A2P8A820"/>
<comment type="caution">
    <text evidence="2">The sequence shown here is derived from an EMBL/GenBank/DDBJ whole genome shotgun (WGS) entry which is preliminary data.</text>
</comment>
<feature type="compositionally biased region" description="Basic and acidic residues" evidence="1">
    <location>
        <begin position="329"/>
        <end position="339"/>
    </location>
</feature>
<feature type="compositionally biased region" description="Low complexity" evidence="1">
    <location>
        <begin position="143"/>
        <end position="158"/>
    </location>
</feature>
<feature type="compositionally biased region" description="Low complexity" evidence="1">
    <location>
        <begin position="106"/>
        <end position="116"/>
    </location>
</feature>
<protein>
    <submittedName>
        <fullName evidence="2">Uncharacterized protein</fullName>
    </submittedName>
</protein>
<feature type="compositionally biased region" description="Polar residues" evidence="1">
    <location>
        <begin position="39"/>
        <end position="49"/>
    </location>
</feature>
<sequence length="345" mass="36846">MAVANGNLATPSKASYAGAAFNASPAPSSLPVPKFFSKSVPQSNASSGLQARVEREGDKSDSNDGGPRSSLSPSVPRSQVKSPLDMFFDADRQEKARTGSAGANQPSHSSSQSRSETPSKPRDMFMLELDGTSSPAGSQTATPPSIRPSSSSRPPSSIERSRTAPENVPTLQQQSEESRRAQQTQSLKSFLNLTASESPSHSPFLSTPQNSGFATPSHTPQQDPNLLYGNRNLSPMFQAARSPFAQPSPHHQGFQPISPQQNFSNYSNVYGSPSRPPQGPPSQAQNMYQPQFHGPTQGPPQGIGLPNHQGNMPNGTSPVPGQQQTGPNDDVRAMEEKMRRMLKMG</sequence>
<keyword evidence="3" id="KW-1185">Reference proteome</keyword>
<organism evidence="2 3">
    <name type="scientific">Elsinoe australis</name>
    <dbReference type="NCBI Taxonomy" id="40998"/>
    <lineage>
        <taxon>Eukaryota</taxon>
        <taxon>Fungi</taxon>
        <taxon>Dikarya</taxon>
        <taxon>Ascomycota</taxon>
        <taxon>Pezizomycotina</taxon>
        <taxon>Dothideomycetes</taxon>
        <taxon>Dothideomycetidae</taxon>
        <taxon>Myriangiales</taxon>
        <taxon>Elsinoaceae</taxon>
        <taxon>Elsinoe</taxon>
    </lineage>
</organism>
<reference evidence="2 3" key="1">
    <citation type="submission" date="2017-05" db="EMBL/GenBank/DDBJ databases">
        <title>Draft genome sequence of Elsinoe australis.</title>
        <authorList>
            <person name="Cheng Q."/>
        </authorList>
    </citation>
    <scope>NUCLEOTIDE SEQUENCE [LARGE SCALE GENOMIC DNA]</scope>
    <source>
        <strain evidence="2 3">NL1</strain>
    </source>
</reference>
<dbReference type="Proteomes" id="UP000243723">
    <property type="component" value="Unassembled WGS sequence"/>
</dbReference>
<feature type="region of interest" description="Disordered" evidence="1">
    <location>
        <begin position="19"/>
        <end position="345"/>
    </location>
</feature>
<accession>A0A2P8A820</accession>
<dbReference type="EMBL" id="NHZQ01000060">
    <property type="protein sequence ID" value="PSK56612.1"/>
    <property type="molecule type" value="Genomic_DNA"/>
</dbReference>
<dbReference type="Pfam" id="PF15365">
    <property type="entry name" value="PNRC"/>
    <property type="match status" value="1"/>
</dbReference>
<feature type="compositionally biased region" description="Basic and acidic residues" evidence="1">
    <location>
        <begin position="52"/>
        <end position="62"/>
    </location>
</feature>
<dbReference type="OrthoDB" id="2142961at2759"/>